<dbReference type="Proteomes" id="UP000642920">
    <property type="component" value="Unassembled WGS sequence"/>
</dbReference>
<keyword evidence="1" id="KW-0732">Signal</keyword>
<sequence length="224" mass="24254">MKKIPNLSCILFLSIAVSSCYTLSLNQTGKTVGNGNTSVQAAAGLLGISEIGDENESEDHGYDMPKVQVYQGITDRLDVGFILGTNKNGFVSKYQFAGNQESKFAMAGGLNAFLGLKDFGSSVDAEGMLGVEIPLFISFHPHELVSIYSNPTFIFLSVDDEVDILKERFYASGPYKGLASGIQLNFPINDKGATIIPNMEISWSSPLYSNKYIFNLGFGVGVKF</sequence>
<gene>
    <name evidence="2" type="ORF">JKP34_08910</name>
</gene>
<proteinExistence type="predicted"/>
<evidence type="ECO:0000313" key="2">
    <source>
        <dbReference type="EMBL" id="MBL0765367.1"/>
    </source>
</evidence>
<dbReference type="PROSITE" id="PS51257">
    <property type="entry name" value="PROKAR_LIPOPROTEIN"/>
    <property type="match status" value="1"/>
</dbReference>
<dbReference type="RefSeq" id="WP_201919907.1">
    <property type="nucleotide sequence ID" value="NZ_JAERQG010000002.1"/>
</dbReference>
<protein>
    <recommendedName>
        <fullName evidence="4">Outer membrane protein beta-barrel domain-containing protein</fullName>
    </recommendedName>
</protein>
<name>A0A937A7V7_9BACT</name>
<dbReference type="AlphaFoldDB" id="A0A937A7V7"/>
<evidence type="ECO:0008006" key="4">
    <source>
        <dbReference type="Google" id="ProtNLM"/>
    </source>
</evidence>
<dbReference type="EMBL" id="JAERQG010000002">
    <property type="protein sequence ID" value="MBL0765367.1"/>
    <property type="molecule type" value="Genomic_DNA"/>
</dbReference>
<keyword evidence="3" id="KW-1185">Reference proteome</keyword>
<evidence type="ECO:0000256" key="1">
    <source>
        <dbReference type="SAM" id="SignalP"/>
    </source>
</evidence>
<accession>A0A937A7V7</accession>
<feature type="chain" id="PRO_5036806389" description="Outer membrane protein beta-barrel domain-containing protein" evidence="1">
    <location>
        <begin position="25"/>
        <end position="224"/>
    </location>
</feature>
<comment type="caution">
    <text evidence="2">The sequence shown here is derived from an EMBL/GenBank/DDBJ whole genome shotgun (WGS) entry which is preliminary data.</text>
</comment>
<evidence type="ECO:0000313" key="3">
    <source>
        <dbReference type="Proteomes" id="UP000642920"/>
    </source>
</evidence>
<organism evidence="2 3">
    <name type="scientific">Marivirga atlantica</name>
    <dbReference type="NCBI Taxonomy" id="1548457"/>
    <lineage>
        <taxon>Bacteria</taxon>
        <taxon>Pseudomonadati</taxon>
        <taxon>Bacteroidota</taxon>
        <taxon>Cytophagia</taxon>
        <taxon>Cytophagales</taxon>
        <taxon>Marivirgaceae</taxon>
        <taxon>Marivirga</taxon>
    </lineage>
</organism>
<reference evidence="2" key="1">
    <citation type="submission" date="2021-01" db="EMBL/GenBank/DDBJ databases">
        <title>Marivirga sp. nov., isolated from intertidal surface sediments.</title>
        <authorList>
            <person name="Zhang M."/>
        </authorList>
    </citation>
    <scope>NUCLEOTIDE SEQUENCE</scope>
    <source>
        <strain evidence="2">SM1354</strain>
    </source>
</reference>
<feature type="signal peptide" evidence="1">
    <location>
        <begin position="1"/>
        <end position="24"/>
    </location>
</feature>